<dbReference type="STRING" id="252740.A0A423VGL3"/>
<keyword evidence="2" id="KW-0472">Membrane</keyword>
<organism evidence="3 4">
    <name type="scientific">Cytospora chrysosperma</name>
    <name type="common">Cytospora canker fungus</name>
    <name type="synonym">Sphaeria chrysosperma</name>
    <dbReference type="NCBI Taxonomy" id="252740"/>
    <lineage>
        <taxon>Eukaryota</taxon>
        <taxon>Fungi</taxon>
        <taxon>Dikarya</taxon>
        <taxon>Ascomycota</taxon>
        <taxon>Pezizomycotina</taxon>
        <taxon>Sordariomycetes</taxon>
        <taxon>Sordariomycetidae</taxon>
        <taxon>Diaporthales</taxon>
        <taxon>Cytosporaceae</taxon>
        <taxon>Cytospora</taxon>
    </lineage>
</organism>
<evidence type="ECO:0000313" key="4">
    <source>
        <dbReference type="Proteomes" id="UP000284375"/>
    </source>
</evidence>
<keyword evidence="2" id="KW-0812">Transmembrane</keyword>
<gene>
    <name evidence="3" type="ORF">VSDG_08410</name>
</gene>
<evidence type="ECO:0000313" key="3">
    <source>
        <dbReference type="EMBL" id="ROV90040.1"/>
    </source>
</evidence>
<keyword evidence="2" id="KW-1133">Transmembrane helix</keyword>
<protein>
    <submittedName>
        <fullName evidence="3">Uncharacterized protein</fullName>
    </submittedName>
</protein>
<proteinExistence type="predicted"/>
<feature type="region of interest" description="Disordered" evidence="1">
    <location>
        <begin position="288"/>
        <end position="375"/>
    </location>
</feature>
<evidence type="ECO:0000256" key="1">
    <source>
        <dbReference type="SAM" id="MobiDB-lite"/>
    </source>
</evidence>
<dbReference type="Proteomes" id="UP000284375">
    <property type="component" value="Unassembled WGS sequence"/>
</dbReference>
<comment type="caution">
    <text evidence="3">The sequence shown here is derived from an EMBL/GenBank/DDBJ whole genome shotgun (WGS) entry which is preliminary data.</text>
</comment>
<keyword evidence="4" id="KW-1185">Reference proteome</keyword>
<feature type="transmembrane region" description="Helical" evidence="2">
    <location>
        <begin position="6"/>
        <end position="23"/>
    </location>
</feature>
<feature type="transmembrane region" description="Helical" evidence="2">
    <location>
        <begin position="59"/>
        <end position="89"/>
    </location>
</feature>
<reference evidence="3 4" key="1">
    <citation type="submission" date="2015-09" db="EMBL/GenBank/DDBJ databases">
        <title>Host preference determinants of Valsa canker pathogens revealed by comparative genomics.</title>
        <authorList>
            <person name="Yin Z."/>
            <person name="Huang L."/>
        </authorList>
    </citation>
    <scope>NUCLEOTIDE SEQUENCE [LARGE SCALE GENOMIC DNA]</scope>
    <source>
        <strain evidence="3 4">YSFL</strain>
    </source>
</reference>
<feature type="transmembrane region" description="Helical" evidence="2">
    <location>
        <begin position="148"/>
        <end position="168"/>
    </location>
</feature>
<accession>A0A423VGL3</accession>
<sequence length="375" mass="41589">MESTYLLTYTLRIALSIYGVWISHHRAERIYAILSKIIPPILARLTIGLEYTQATQRSWTVYMVVANVQTVAACTFSIVLIAMILWKYVDSKSLWEIMKTGPMIDGSSASWKSWILRSLKSRGSSSTSVRSPRARGHMPKVLLDNSWLVWRLSIAIVLISAFIIATMLTQLPTPGQMAVEVKTDVPDLSASHARGNIVGYIYDVTPGLAIPIVFGLTRPFRQTLCKTFVPKRWQDKNQTHEEQGKQAGEWVERVAAAPAVPGSLHLDGQEPCVPGTLDSRPVAVSQDRVKEMNTGLPVDDESSYELSEGTEWQKTPGTAEVKNTRTRPRSAESTASLDPLLEAEHQRDGSRVNPSANSAPKVIYLKDFEGISPSR</sequence>
<dbReference type="OrthoDB" id="5287295at2759"/>
<evidence type="ECO:0000256" key="2">
    <source>
        <dbReference type="SAM" id="Phobius"/>
    </source>
</evidence>
<dbReference type="AlphaFoldDB" id="A0A423VGL3"/>
<dbReference type="EMBL" id="LJZO01000053">
    <property type="protein sequence ID" value="ROV90040.1"/>
    <property type="molecule type" value="Genomic_DNA"/>
</dbReference>
<name>A0A423VGL3_CYTCH</name>